<proteinExistence type="predicted"/>
<dbReference type="AlphaFoldDB" id="A0A1T4LNR6"/>
<dbReference type="InterPro" id="IPR052574">
    <property type="entry name" value="CDIRP"/>
</dbReference>
<reference evidence="5" key="1">
    <citation type="submission" date="2017-02" db="EMBL/GenBank/DDBJ databases">
        <authorList>
            <person name="Varghese N."/>
            <person name="Submissions S."/>
        </authorList>
    </citation>
    <scope>NUCLEOTIDE SEQUENCE [LARGE SCALE GENOMIC DNA]</scope>
    <source>
        <strain evidence="5">ATCC 51356</strain>
    </source>
</reference>
<feature type="chain" id="PRO_5013046546" evidence="3">
    <location>
        <begin position="26"/>
        <end position="545"/>
    </location>
</feature>
<evidence type="ECO:0000256" key="3">
    <source>
        <dbReference type="SAM" id="SignalP"/>
    </source>
</evidence>
<name>A0A1T4LNR6_9PORP</name>
<dbReference type="PANTHER" id="PTHR47566">
    <property type="match status" value="1"/>
</dbReference>
<dbReference type="Proteomes" id="UP000190121">
    <property type="component" value="Unassembled WGS sequence"/>
</dbReference>
<dbReference type="PANTHER" id="PTHR47566:SF1">
    <property type="entry name" value="PROTEIN NUD1"/>
    <property type="match status" value="1"/>
</dbReference>
<sequence length="545" mass="60211">MKKRHLLIGFISGLVALFTATSAMAQSQITMKTKKAVGATVQLEIKAEGDFTVEGATLKGENQYELSDVEGNIVIKGDIQSLVCASLELTELDVTQAPNLTSLDCKSNRLYSLNLSENKKLRNLSCSSNKIGRLELATDGNLETIDCSKNELKGGGMQLFLGTLPERENTEVKGKFMVINNEEAPDGNILTQYQVNATKKKGWLPQEWNKAQNKWIDYAGTEHVVGKGVMTLTTTKKKGETFTLTIGFMDCVHPEHYEVEGGEVVDAINSVVTYRLTNEQGRITIKGDLSYLICMDNQITALDVSNNPQLKRLICGKNLLKTLDVSALPYLEDLDCCSNELSTLDVSHNPLLSSLHCDNNNLSSLDVRANKELRSLSCYNNRLSTIDLSRNPKLYFLICSRNQISTLDFSHNPNMEYVDCSQNNINGEAMDALIASLVDRVQESQKGEFRVVNTKRGDEKNICTKKQVAALKARGWIAKAYKKEGDSWVEYPGNDVAIDEVLASEGATIVAIYSVDGRRLAELQQGVNIVCLSNGKTRKILVSNK</sequence>
<keyword evidence="1" id="KW-0433">Leucine-rich repeat</keyword>
<evidence type="ECO:0000313" key="5">
    <source>
        <dbReference type="Proteomes" id="UP000190121"/>
    </source>
</evidence>
<keyword evidence="3" id="KW-0732">Signal</keyword>
<gene>
    <name evidence="4" type="ORF">SAMN02745171_00457</name>
</gene>
<dbReference type="GO" id="GO:0035591">
    <property type="term" value="F:signaling adaptor activity"/>
    <property type="evidence" value="ECO:0007669"/>
    <property type="project" value="TreeGrafter"/>
</dbReference>
<dbReference type="SUPFAM" id="SSF52058">
    <property type="entry name" value="L domain-like"/>
    <property type="match status" value="1"/>
</dbReference>
<accession>A0A1T4LNR6</accession>
<evidence type="ECO:0000313" key="4">
    <source>
        <dbReference type="EMBL" id="SJZ56158.1"/>
    </source>
</evidence>
<dbReference type="RefSeq" id="WP_078736421.1">
    <property type="nucleotide sequence ID" value="NZ_FUXE01000004.1"/>
</dbReference>
<organism evidence="4 5">
    <name type="scientific">Porphyromonas circumdentaria</name>
    <dbReference type="NCBI Taxonomy" id="29524"/>
    <lineage>
        <taxon>Bacteria</taxon>
        <taxon>Pseudomonadati</taxon>
        <taxon>Bacteroidota</taxon>
        <taxon>Bacteroidia</taxon>
        <taxon>Bacteroidales</taxon>
        <taxon>Porphyromonadaceae</taxon>
        <taxon>Porphyromonas</taxon>
    </lineage>
</organism>
<feature type="signal peptide" evidence="3">
    <location>
        <begin position="1"/>
        <end position="25"/>
    </location>
</feature>
<dbReference type="Gene3D" id="3.80.10.10">
    <property type="entry name" value="Ribonuclease Inhibitor"/>
    <property type="match status" value="2"/>
</dbReference>
<evidence type="ECO:0000256" key="1">
    <source>
        <dbReference type="ARBA" id="ARBA00022614"/>
    </source>
</evidence>
<dbReference type="InterPro" id="IPR032675">
    <property type="entry name" value="LRR_dom_sf"/>
</dbReference>
<keyword evidence="5" id="KW-1185">Reference proteome</keyword>
<dbReference type="OrthoDB" id="1014043at2"/>
<evidence type="ECO:0000256" key="2">
    <source>
        <dbReference type="ARBA" id="ARBA00022737"/>
    </source>
</evidence>
<keyword evidence="2" id="KW-0677">Repeat</keyword>
<protein>
    <submittedName>
        <fullName evidence="4">Uncharacterized protein</fullName>
    </submittedName>
</protein>
<dbReference type="STRING" id="29524.SAMN02745171_00457"/>
<dbReference type="EMBL" id="FUXE01000004">
    <property type="protein sequence ID" value="SJZ56158.1"/>
    <property type="molecule type" value="Genomic_DNA"/>
</dbReference>